<dbReference type="InterPro" id="IPR017755">
    <property type="entry name" value="N-carbamoylputrescine_amidase"/>
</dbReference>
<dbReference type="GO" id="GO:0050126">
    <property type="term" value="F:N-carbamoylputrescine amidase activity"/>
    <property type="evidence" value="ECO:0007669"/>
    <property type="project" value="InterPro"/>
</dbReference>
<dbReference type="PROSITE" id="PS50263">
    <property type="entry name" value="CN_HYDROLASE"/>
    <property type="match status" value="1"/>
</dbReference>
<gene>
    <name evidence="4" type="ORF">DES52_114126</name>
</gene>
<dbReference type="InterPro" id="IPR003010">
    <property type="entry name" value="C-N_Hydrolase"/>
</dbReference>
<dbReference type="NCBIfam" id="TIGR03381">
    <property type="entry name" value="agmatine_aguB"/>
    <property type="match status" value="1"/>
</dbReference>
<dbReference type="Gene3D" id="3.60.110.10">
    <property type="entry name" value="Carbon-nitrogen hydrolase"/>
    <property type="match status" value="1"/>
</dbReference>
<dbReference type="GO" id="GO:0033388">
    <property type="term" value="P:putrescine biosynthetic process from arginine"/>
    <property type="evidence" value="ECO:0007669"/>
    <property type="project" value="TreeGrafter"/>
</dbReference>
<keyword evidence="5" id="KW-1185">Reference proteome</keyword>
<reference evidence="4 5" key="1">
    <citation type="submission" date="2018-06" db="EMBL/GenBank/DDBJ databases">
        <title>Genomic Encyclopedia of Type Strains, Phase IV (KMG-IV): sequencing the most valuable type-strain genomes for metagenomic binning, comparative biology and taxonomic classification.</title>
        <authorList>
            <person name="Goeker M."/>
        </authorList>
    </citation>
    <scope>NUCLEOTIDE SEQUENCE [LARGE SCALE GENOMIC DNA]</scope>
    <source>
        <strain evidence="4 5">DSM 18048</strain>
    </source>
</reference>
<sequence length="300" mass="33623">MTNRTVKLAVVQMSMTDVLQENVAKAERFVREAAAEGANVILVPELFENLYFCQAEREEFFSLAHEVDGHPFLGRFQDLARELGVVLPISFFERSGHAHYNSLAMIDADGDLMGVYRKSHIPDGPGYEEKYYFNPGDTGFKVWKTRYGTIGVGICWDQWYPETARAMALLGAEILLYPTAIGSEPEEAGGIDTKDMWQRAMIGHAVSNVVYLAAANRIGSERVQHGDGKVTEQAFYGHSFIADFTGTKQREFGKTEQGVLTLDLDLDKARTFRAGMGFFRDRRPELYAPLLTLDGKTKRA</sequence>
<dbReference type="RefSeq" id="WP_281268578.1">
    <property type="nucleotide sequence ID" value="NZ_QJSX01000014.1"/>
</dbReference>
<evidence type="ECO:0000259" key="3">
    <source>
        <dbReference type="PROSITE" id="PS50263"/>
    </source>
</evidence>
<accession>A0A318S3B9</accession>
<feature type="domain" description="CN hydrolase" evidence="3">
    <location>
        <begin position="6"/>
        <end position="266"/>
    </location>
</feature>
<evidence type="ECO:0000256" key="2">
    <source>
        <dbReference type="ARBA" id="ARBA00034122"/>
    </source>
</evidence>
<dbReference type="CDD" id="cd07573">
    <property type="entry name" value="CPA"/>
    <property type="match status" value="1"/>
</dbReference>
<dbReference type="EMBL" id="QJSX01000014">
    <property type="protein sequence ID" value="PYE51925.1"/>
    <property type="molecule type" value="Genomic_DNA"/>
</dbReference>
<evidence type="ECO:0000313" key="5">
    <source>
        <dbReference type="Proteomes" id="UP000248326"/>
    </source>
</evidence>
<dbReference type="InterPro" id="IPR050345">
    <property type="entry name" value="Aliph_Amidase/BUP"/>
</dbReference>
<name>A0A318S3B9_9DEIO</name>
<dbReference type="Proteomes" id="UP000248326">
    <property type="component" value="Unassembled WGS sequence"/>
</dbReference>
<organism evidence="4 5">
    <name type="scientific">Deinococcus yavapaiensis KR-236</name>
    <dbReference type="NCBI Taxonomy" id="694435"/>
    <lineage>
        <taxon>Bacteria</taxon>
        <taxon>Thermotogati</taxon>
        <taxon>Deinococcota</taxon>
        <taxon>Deinococci</taxon>
        <taxon>Deinococcales</taxon>
        <taxon>Deinococcaceae</taxon>
        <taxon>Deinococcus</taxon>
    </lineage>
</organism>
<dbReference type="SUPFAM" id="SSF56317">
    <property type="entry name" value="Carbon-nitrogen hydrolase"/>
    <property type="match status" value="1"/>
</dbReference>
<dbReference type="Pfam" id="PF00795">
    <property type="entry name" value="CN_hydrolase"/>
    <property type="match status" value="1"/>
</dbReference>
<comment type="similarity">
    <text evidence="2">Belongs to the carbon-nitrogen hydrolase superfamily.</text>
</comment>
<dbReference type="AlphaFoldDB" id="A0A318S3B9"/>
<evidence type="ECO:0000256" key="1">
    <source>
        <dbReference type="ARBA" id="ARBA00022801"/>
    </source>
</evidence>
<dbReference type="InterPro" id="IPR036526">
    <property type="entry name" value="C-N_Hydrolase_sf"/>
</dbReference>
<protein>
    <submittedName>
        <fullName evidence="4">N-carbamoylputrescine amidase</fullName>
    </submittedName>
</protein>
<comment type="caution">
    <text evidence="4">The sequence shown here is derived from an EMBL/GenBank/DDBJ whole genome shotgun (WGS) entry which is preliminary data.</text>
</comment>
<dbReference type="PANTHER" id="PTHR43674:SF2">
    <property type="entry name" value="BETA-UREIDOPROPIONASE"/>
    <property type="match status" value="1"/>
</dbReference>
<dbReference type="PANTHER" id="PTHR43674">
    <property type="entry name" value="NITRILASE C965.09-RELATED"/>
    <property type="match status" value="1"/>
</dbReference>
<keyword evidence="1" id="KW-0378">Hydrolase</keyword>
<evidence type="ECO:0000313" key="4">
    <source>
        <dbReference type="EMBL" id="PYE51925.1"/>
    </source>
</evidence>
<proteinExistence type="inferred from homology"/>